<evidence type="ECO:0000313" key="3">
    <source>
        <dbReference type="EMBL" id="AZR72739.1"/>
    </source>
</evidence>
<comment type="caution">
    <text evidence="2">Lacks conserved residue(s) required for the propagation of feature annotation.</text>
</comment>
<keyword evidence="4" id="KW-1185">Reference proteome</keyword>
<evidence type="ECO:0000256" key="2">
    <source>
        <dbReference type="HAMAP-Rule" id="MF_01539"/>
    </source>
</evidence>
<dbReference type="GO" id="GO:0000049">
    <property type="term" value="F:tRNA binding"/>
    <property type="evidence" value="ECO:0007669"/>
    <property type="project" value="UniProtKB-KW"/>
</dbReference>
<feature type="binding site" evidence="2">
    <location>
        <position position="173"/>
    </location>
    <ligand>
        <name>ATP</name>
        <dbReference type="ChEBI" id="CHEBI:30616"/>
    </ligand>
</feature>
<reference evidence="3 4" key="1">
    <citation type="submission" date="2016-07" db="EMBL/GenBank/DDBJ databases">
        <title>Genome and transcriptome analysis of iron-reducing fermentative bacteria Anoxybacter fermentans.</title>
        <authorList>
            <person name="Zeng X."/>
            <person name="Shao Z."/>
        </authorList>
    </citation>
    <scope>NUCLEOTIDE SEQUENCE [LARGE SCALE GENOMIC DNA]</scope>
    <source>
        <strain evidence="3 4">DY22613</strain>
    </source>
</reference>
<keyword evidence="2" id="KW-0067">ATP-binding</keyword>
<dbReference type="NCBIfam" id="NF010191">
    <property type="entry name" value="PRK13670.1"/>
    <property type="match status" value="1"/>
</dbReference>
<dbReference type="Pfam" id="PF05636">
    <property type="entry name" value="HIGH_NTase1"/>
    <property type="match status" value="1"/>
</dbReference>
<dbReference type="GO" id="GO:0006400">
    <property type="term" value="P:tRNA modification"/>
    <property type="evidence" value="ECO:0007669"/>
    <property type="project" value="UniProtKB-UniRule"/>
</dbReference>
<dbReference type="GO" id="GO:0005524">
    <property type="term" value="F:ATP binding"/>
    <property type="evidence" value="ECO:0007669"/>
    <property type="project" value="UniProtKB-KW"/>
</dbReference>
<dbReference type="OrthoDB" id="9769796at2"/>
<comment type="subcellular location">
    <subcellularLocation>
        <location evidence="2">Cytoplasm</location>
    </subcellularLocation>
</comment>
<dbReference type="GO" id="GO:0005737">
    <property type="term" value="C:cytoplasm"/>
    <property type="evidence" value="ECO:0007669"/>
    <property type="project" value="UniProtKB-SubCell"/>
</dbReference>
<dbReference type="KEGG" id="aft:BBF96_04630"/>
<dbReference type="PANTHER" id="PTHR37825:SF1">
    <property type="entry name" value="TRNA(MET) CYTIDINE ACETATE LIGASE"/>
    <property type="match status" value="1"/>
</dbReference>
<dbReference type="Gene3D" id="3.40.50.620">
    <property type="entry name" value="HUPs"/>
    <property type="match status" value="1"/>
</dbReference>
<feature type="binding site" evidence="2">
    <location>
        <position position="198"/>
    </location>
    <ligand>
        <name>ATP</name>
        <dbReference type="ChEBI" id="CHEBI:30616"/>
    </ligand>
</feature>
<keyword evidence="2" id="KW-0694">RNA-binding</keyword>
<evidence type="ECO:0000256" key="1">
    <source>
        <dbReference type="ARBA" id="ARBA00022694"/>
    </source>
</evidence>
<dbReference type="HAMAP" id="MF_01539">
    <property type="entry name" value="TmcAL"/>
    <property type="match status" value="1"/>
</dbReference>
<organism evidence="3 4">
    <name type="scientific">Anoxybacter fermentans</name>
    <dbReference type="NCBI Taxonomy" id="1323375"/>
    <lineage>
        <taxon>Bacteria</taxon>
        <taxon>Bacillati</taxon>
        <taxon>Bacillota</taxon>
        <taxon>Clostridia</taxon>
        <taxon>Halanaerobiales</taxon>
        <taxon>Anoxybacter</taxon>
    </lineage>
</organism>
<dbReference type="AlphaFoldDB" id="A0A3S9SWQ9"/>
<keyword evidence="2" id="KW-0963">Cytoplasm</keyword>
<dbReference type="SUPFAM" id="SSF52374">
    <property type="entry name" value="Nucleotidylyl transferase"/>
    <property type="match status" value="1"/>
</dbReference>
<dbReference type="Proteomes" id="UP000267250">
    <property type="component" value="Chromosome"/>
</dbReference>
<name>A0A3S9SWQ9_9FIRM</name>
<protein>
    <recommendedName>
        <fullName evidence="2">tRNA(Met) cytidine acetate ligase</fullName>
        <ecNumber evidence="2">6.3.4.-</ecNumber>
    </recommendedName>
</protein>
<gene>
    <name evidence="2" type="primary">tmcAL</name>
    <name evidence="3" type="ORF">BBF96_04630</name>
</gene>
<dbReference type="PANTHER" id="PTHR37825">
    <property type="entry name" value="TRNA(MET) CYTIDINE ACETATE LIGASE"/>
    <property type="match status" value="1"/>
</dbReference>
<dbReference type="InterPro" id="IPR014729">
    <property type="entry name" value="Rossmann-like_a/b/a_fold"/>
</dbReference>
<keyword evidence="2" id="KW-0547">Nucleotide-binding</keyword>
<evidence type="ECO:0000313" key="4">
    <source>
        <dbReference type="Proteomes" id="UP000267250"/>
    </source>
</evidence>
<comment type="function">
    <text evidence="2">Catalyzes the formation of N(4)-acetylcytidine (ac(4)C) at the wobble position of elongator tRNA(Met), using acetate and ATP as substrates. First activates an acetate ion to form acetyladenylate (Ac-AMP) and then transfers the acetyl group to tRNA to form ac(4)C34.</text>
</comment>
<comment type="catalytic activity">
    <reaction evidence="2">
        <text>cytidine(34) in elongator tRNA(Met) + acetate + ATP = N(4)-acetylcytidine(34) in elongator tRNA(Met) + AMP + diphosphate</text>
        <dbReference type="Rhea" id="RHEA:58144"/>
        <dbReference type="Rhea" id="RHEA-COMP:10693"/>
        <dbReference type="Rhea" id="RHEA-COMP:10694"/>
        <dbReference type="ChEBI" id="CHEBI:30089"/>
        <dbReference type="ChEBI" id="CHEBI:30616"/>
        <dbReference type="ChEBI" id="CHEBI:33019"/>
        <dbReference type="ChEBI" id="CHEBI:74900"/>
        <dbReference type="ChEBI" id="CHEBI:82748"/>
        <dbReference type="ChEBI" id="CHEBI:456215"/>
    </reaction>
</comment>
<accession>A0A3S9SWQ9</accession>
<proteinExistence type="inferred from homology"/>
<dbReference type="GO" id="GO:0016879">
    <property type="term" value="F:ligase activity, forming carbon-nitrogen bonds"/>
    <property type="evidence" value="ECO:0007669"/>
    <property type="project" value="UniProtKB-UniRule"/>
</dbReference>
<keyword evidence="2" id="KW-0436">Ligase</keyword>
<comment type="similarity">
    <text evidence="2">Belongs to the TmcAL family.</text>
</comment>
<dbReference type="EC" id="6.3.4.-" evidence="2"/>
<keyword evidence="1 2" id="KW-0819">tRNA processing</keyword>
<keyword evidence="2" id="KW-0820">tRNA-binding</keyword>
<dbReference type="RefSeq" id="WP_127016070.1">
    <property type="nucleotide sequence ID" value="NZ_CP016379.1"/>
</dbReference>
<dbReference type="InterPro" id="IPR008513">
    <property type="entry name" value="tRNA(Met)_cyd_acetate_ligase"/>
</dbReference>
<feature type="binding site" evidence="2">
    <location>
        <begin position="7"/>
        <end position="20"/>
    </location>
    <ligand>
        <name>ATP</name>
        <dbReference type="ChEBI" id="CHEBI:30616"/>
    </ligand>
</feature>
<sequence>MKILGIIAEYNPFHNGHQYHLKESKTLIQADGVVCVLSSNFLQRGEPALVDKWERTKMALAGGADLVIELPMPYALRSAEFFAYGAVSLLNATGVVDYISFGSEAGNLNKLNQIARILANEPEEFTRLLGNHLSKGLSYPDARTRALIDYFKQTDTEISLDQNEVKFLTSNPNNILGLEYLKAIHRLESKLIPITIPRKGAGYHDKKIEGEIASATAIRKILSEKWRNGDELLDKEILKTMPESSCNILRSAFSKGKGPIFIDDFSLQILTLLRRAKTEEIANLFDVRGGLENRIKEAAEQATSIHDLIERIKTKRYTWTRIQRILFHFLLNLTSLECEYFDQLGGPQYIRVLGFTPRGQHILAKMKNLARLPIITRVASYYNRPETPEPINRMLELEILTTNLYSLAMPNPVYRRSNRDLLEKIIIWK</sequence>
<feature type="binding site" evidence="2">
    <location>
        <position position="102"/>
    </location>
    <ligand>
        <name>ATP</name>
        <dbReference type="ChEBI" id="CHEBI:30616"/>
    </ligand>
</feature>
<dbReference type="EMBL" id="CP016379">
    <property type="protein sequence ID" value="AZR72739.1"/>
    <property type="molecule type" value="Genomic_DNA"/>
</dbReference>